<name>A0A0B7AFB9_9EUPU</name>
<evidence type="ECO:0000313" key="1">
    <source>
        <dbReference type="EMBL" id="CEK78615.1"/>
    </source>
</evidence>
<sequence length="51" mass="5957">MWPSKLDQSHLSIKRISKWYNKCGNNKHKPASEAPTMQPQCADEVWYHGKT</sequence>
<gene>
    <name evidence="1" type="primary">ORF111041</name>
    <name evidence="2" type="synonym">ORF111057</name>
</gene>
<dbReference type="EMBL" id="HACG01031752">
    <property type="protein sequence ID" value="CEK78617.1"/>
    <property type="molecule type" value="Transcribed_RNA"/>
</dbReference>
<dbReference type="EMBL" id="HACG01031750">
    <property type="protein sequence ID" value="CEK78615.1"/>
    <property type="molecule type" value="Transcribed_RNA"/>
</dbReference>
<proteinExistence type="predicted"/>
<organism evidence="1">
    <name type="scientific">Arion vulgaris</name>
    <dbReference type="NCBI Taxonomy" id="1028688"/>
    <lineage>
        <taxon>Eukaryota</taxon>
        <taxon>Metazoa</taxon>
        <taxon>Spiralia</taxon>
        <taxon>Lophotrochozoa</taxon>
        <taxon>Mollusca</taxon>
        <taxon>Gastropoda</taxon>
        <taxon>Heterobranchia</taxon>
        <taxon>Euthyneura</taxon>
        <taxon>Panpulmonata</taxon>
        <taxon>Eupulmonata</taxon>
        <taxon>Stylommatophora</taxon>
        <taxon>Helicina</taxon>
        <taxon>Arionoidea</taxon>
        <taxon>Arionidae</taxon>
        <taxon>Arion</taxon>
    </lineage>
</organism>
<dbReference type="AlphaFoldDB" id="A0A0B7AFB9"/>
<protein>
    <submittedName>
        <fullName evidence="1">Uncharacterized protein</fullName>
    </submittedName>
</protein>
<reference evidence="1" key="1">
    <citation type="submission" date="2014-12" db="EMBL/GenBank/DDBJ databases">
        <title>Insight into the proteome of Arion vulgaris.</title>
        <authorList>
            <person name="Aradska J."/>
            <person name="Bulat T."/>
            <person name="Smidak R."/>
            <person name="Sarate P."/>
            <person name="Gangsoo J."/>
            <person name="Sialana F."/>
            <person name="Bilban M."/>
            <person name="Lubec G."/>
        </authorList>
    </citation>
    <scope>NUCLEOTIDE SEQUENCE</scope>
    <source>
        <tissue evidence="1">Skin</tissue>
    </source>
</reference>
<evidence type="ECO:0000313" key="2">
    <source>
        <dbReference type="EMBL" id="CEK78617.1"/>
    </source>
</evidence>
<accession>A0A0B7AFB9</accession>